<evidence type="ECO:0000256" key="2">
    <source>
        <dbReference type="ARBA" id="ARBA00022723"/>
    </source>
</evidence>
<dbReference type="eggNOG" id="KOG2893">
    <property type="taxonomic scope" value="Eukaryota"/>
</dbReference>
<organism evidence="9 10">
    <name type="scientific">Capsaspora owczarzaki (strain ATCC 30864)</name>
    <dbReference type="NCBI Taxonomy" id="595528"/>
    <lineage>
        <taxon>Eukaryota</taxon>
        <taxon>Filasterea</taxon>
        <taxon>Capsaspora</taxon>
    </lineage>
</organism>
<evidence type="ECO:0000256" key="3">
    <source>
        <dbReference type="ARBA" id="ARBA00022771"/>
    </source>
</evidence>
<dbReference type="InterPro" id="IPR013087">
    <property type="entry name" value="Znf_C2H2_type"/>
</dbReference>
<dbReference type="SMART" id="SM00355">
    <property type="entry name" value="ZnF_C2H2"/>
    <property type="match status" value="2"/>
</dbReference>
<keyword evidence="10" id="KW-1185">Reference proteome</keyword>
<gene>
    <name evidence="9" type="ORF">CAOG_008095</name>
</gene>
<evidence type="ECO:0000256" key="5">
    <source>
        <dbReference type="ARBA" id="ARBA00023242"/>
    </source>
</evidence>
<keyword evidence="4" id="KW-0862">Zinc</keyword>
<evidence type="ECO:0000259" key="8">
    <source>
        <dbReference type="PROSITE" id="PS50157"/>
    </source>
</evidence>
<proteinExistence type="predicted"/>
<dbReference type="EMBL" id="KE346376">
    <property type="protein sequence ID" value="KJE98062.1"/>
    <property type="molecule type" value="Genomic_DNA"/>
</dbReference>
<dbReference type="Proteomes" id="UP000008743">
    <property type="component" value="Unassembled WGS sequence"/>
</dbReference>
<dbReference type="AlphaFoldDB" id="A0A0D2W1B8"/>
<keyword evidence="3 6" id="KW-0863">Zinc-finger</keyword>
<evidence type="ECO:0000256" key="7">
    <source>
        <dbReference type="SAM" id="MobiDB-lite"/>
    </source>
</evidence>
<dbReference type="GO" id="GO:0008270">
    <property type="term" value="F:zinc ion binding"/>
    <property type="evidence" value="ECO:0007669"/>
    <property type="project" value="UniProtKB-KW"/>
</dbReference>
<sequence>MAAAAAAAAAADTLCSDARMVDMYCERGFQDETALIAHQRNTHFQCKNCRKRLTTVPGLVRHCKIVHGYTLGHVENALPHKSRQVGLNITGMAGVPPNDSDTGNQQDAPSGVPFGASGYGYDYEHDHDALHDDEDELSHEKSNEISKRFAQFDPPAFAAVVAPERPQIYTRQPNDGLVADEERNWWAAAGAQLLPFMVNAFDAHQHQQHYQEPGPPSFPLERQHQQGESSTVGLAIAELKLAAPFSEAQSSDTLLVYSTQPTSMEERRALLPKYGRMPSHQQVAAN</sequence>
<dbReference type="STRING" id="595528.A0A0D2W1B8"/>
<dbReference type="InParanoid" id="A0A0D2W1B8"/>
<evidence type="ECO:0000313" key="10">
    <source>
        <dbReference type="Proteomes" id="UP000008743"/>
    </source>
</evidence>
<feature type="compositionally biased region" description="Polar residues" evidence="7">
    <location>
        <begin position="99"/>
        <end position="108"/>
    </location>
</feature>
<name>A0A0D2W1B8_CAPO3</name>
<dbReference type="Gene3D" id="3.30.160.60">
    <property type="entry name" value="Classic Zinc Finger"/>
    <property type="match status" value="1"/>
</dbReference>
<dbReference type="PANTHER" id="PTHR23215">
    <property type="entry name" value="ZINC FINGER PROTEIN 207"/>
    <property type="match status" value="1"/>
</dbReference>
<keyword evidence="5" id="KW-0539">Nucleus</keyword>
<dbReference type="PANTHER" id="PTHR23215:SF0">
    <property type="entry name" value="BUB3-INTERACTING AND GLEBS MOTIF-CONTAINING PROTEIN ZNF207"/>
    <property type="match status" value="1"/>
</dbReference>
<reference evidence="10" key="1">
    <citation type="submission" date="2011-02" db="EMBL/GenBank/DDBJ databases">
        <title>The Genome Sequence of Capsaspora owczarzaki ATCC 30864.</title>
        <authorList>
            <person name="Russ C."/>
            <person name="Cuomo C."/>
            <person name="Burger G."/>
            <person name="Gray M.W."/>
            <person name="Holland P.W.H."/>
            <person name="King N."/>
            <person name="Lang F.B.F."/>
            <person name="Roger A.J."/>
            <person name="Ruiz-Trillo I."/>
            <person name="Young S.K."/>
            <person name="Zeng Q."/>
            <person name="Gargeya S."/>
            <person name="Alvarado L."/>
            <person name="Berlin A."/>
            <person name="Chapman S.B."/>
            <person name="Chen Z."/>
            <person name="Freedman E."/>
            <person name="Gellesch M."/>
            <person name="Goldberg J."/>
            <person name="Griggs A."/>
            <person name="Gujja S."/>
            <person name="Heilman E."/>
            <person name="Heiman D."/>
            <person name="Howarth C."/>
            <person name="Mehta T."/>
            <person name="Neiman D."/>
            <person name="Pearson M."/>
            <person name="Roberts A."/>
            <person name="Saif S."/>
            <person name="Shea T."/>
            <person name="Shenoy N."/>
            <person name="Sisk P."/>
            <person name="Stolte C."/>
            <person name="Sykes S."/>
            <person name="White J."/>
            <person name="Yandava C."/>
            <person name="Haas B."/>
            <person name="Nusbaum C."/>
            <person name="Birren B."/>
        </authorList>
    </citation>
    <scope>NUCLEOTIDE SEQUENCE</scope>
    <source>
        <strain evidence="10">ATCC 30864</strain>
    </source>
</reference>
<keyword evidence="2" id="KW-0479">Metal-binding</keyword>
<protein>
    <recommendedName>
        <fullName evidence="8">C2H2-type domain-containing protein</fullName>
    </recommendedName>
</protein>
<evidence type="ECO:0000313" key="9">
    <source>
        <dbReference type="EMBL" id="KJE98062.1"/>
    </source>
</evidence>
<dbReference type="PROSITE" id="PS00028">
    <property type="entry name" value="ZINC_FINGER_C2H2_1"/>
    <property type="match status" value="1"/>
</dbReference>
<dbReference type="OrthoDB" id="1306014at2759"/>
<evidence type="ECO:0000256" key="4">
    <source>
        <dbReference type="ARBA" id="ARBA00022833"/>
    </source>
</evidence>
<evidence type="ECO:0000256" key="1">
    <source>
        <dbReference type="ARBA" id="ARBA00004123"/>
    </source>
</evidence>
<accession>A0A0D2W1B8</accession>
<dbReference type="PROSITE" id="PS50157">
    <property type="entry name" value="ZINC_FINGER_C2H2_2"/>
    <property type="match status" value="1"/>
</dbReference>
<feature type="region of interest" description="Disordered" evidence="7">
    <location>
        <begin position="205"/>
        <end position="231"/>
    </location>
</feature>
<dbReference type="CDD" id="cd20908">
    <property type="entry name" value="SUF4-like"/>
    <property type="match status" value="1"/>
</dbReference>
<feature type="region of interest" description="Disordered" evidence="7">
    <location>
        <begin position="93"/>
        <end position="117"/>
    </location>
</feature>
<feature type="domain" description="C2H2-type" evidence="8">
    <location>
        <begin position="44"/>
        <end position="67"/>
    </location>
</feature>
<evidence type="ECO:0000256" key="6">
    <source>
        <dbReference type="PROSITE-ProRule" id="PRU00042"/>
    </source>
</evidence>
<comment type="subcellular location">
    <subcellularLocation>
        <location evidence="1">Nucleus</location>
    </subcellularLocation>
</comment>
<dbReference type="GO" id="GO:0005634">
    <property type="term" value="C:nucleus"/>
    <property type="evidence" value="ECO:0007669"/>
    <property type="project" value="UniProtKB-SubCell"/>
</dbReference>